<dbReference type="SUPFAM" id="SSF51735">
    <property type="entry name" value="NAD(P)-binding Rossmann-fold domains"/>
    <property type="match status" value="1"/>
</dbReference>
<dbReference type="Gene3D" id="3.40.50.720">
    <property type="entry name" value="NAD(P)-binding Rossmann-like Domain"/>
    <property type="match status" value="1"/>
</dbReference>
<keyword evidence="6" id="KW-0520">NAD</keyword>
<evidence type="ECO:0000256" key="8">
    <source>
        <dbReference type="RuleBase" id="RU004473"/>
    </source>
</evidence>
<organism evidence="10 11">
    <name type="scientific">Pseudanabaena frigida</name>
    <dbReference type="NCBI Taxonomy" id="945775"/>
    <lineage>
        <taxon>Bacteria</taxon>
        <taxon>Bacillati</taxon>
        <taxon>Cyanobacteriota</taxon>
        <taxon>Cyanophyceae</taxon>
        <taxon>Pseudanabaenales</taxon>
        <taxon>Pseudanabaenaceae</taxon>
        <taxon>Pseudanabaena</taxon>
    </lineage>
</organism>
<reference evidence="10 11" key="2">
    <citation type="submission" date="2018-06" db="EMBL/GenBank/DDBJ databases">
        <title>Metagenomic assembly of (sub)arctic Cyanobacteria and their associated microbiome from non-axenic cultures.</title>
        <authorList>
            <person name="Baurain D."/>
        </authorList>
    </citation>
    <scope>NUCLEOTIDE SEQUENCE [LARGE SCALE GENOMIC DNA]</scope>
    <source>
        <strain evidence="10">ULC066bin1</strain>
    </source>
</reference>
<dbReference type="FunFam" id="3.40.50.720:FF:000304">
    <property type="entry name" value="UDP-glucose 4,6-dehydratase"/>
    <property type="match status" value="1"/>
</dbReference>
<name>A0A2W4W8L1_9CYAN</name>
<dbReference type="Pfam" id="PF16363">
    <property type="entry name" value="GDP_Man_Dehyd"/>
    <property type="match status" value="1"/>
</dbReference>
<evidence type="ECO:0000256" key="7">
    <source>
        <dbReference type="ARBA" id="ARBA00023239"/>
    </source>
</evidence>
<comment type="similarity">
    <text evidence="3 8">Belongs to the NAD(P)-dependent epimerase/dehydratase family. dTDP-glucose dehydratase subfamily.</text>
</comment>
<evidence type="ECO:0000313" key="10">
    <source>
        <dbReference type="EMBL" id="PZO41464.1"/>
    </source>
</evidence>
<evidence type="ECO:0000259" key="9">
    <source>
        <dbReference type="Pfam" id="PF16363"/>
    </source>
</evidence>
<dbReference type="NCBIfam" id="TIGR01181">
    <property type="entry name" value="dTDP_gluc_dehyt"/>
    <property type="match status" value="1"/>
</dbReference>
<dbReference type="EMBL" id="QBML01000011">
    <property type="protein sequence ID" value="PZO41464.1"/>
    <property type="molecule type" value="Genomic_DNA"/>
</dbReference>
<evidence type="ECO:0000256" key="4">
    <source>
        <dbReference type="ARBA" id="ARBA00011990"/>
    </source>
</evidence>
<dbReference type="CDD" id="cd05246">
    <property type="entry name" value="dTDP_GD_SDR_e"/>
    <property type="match status" value="1"/>
</dbReference>
<evidence type="ECO:0000256" key="1">
    <source>
        <dbReference type="ARBA" id="ARBA00001539"/>
    </source>
</evidence>
<comment type="catalytic activity">
    <reaction evidence="1 8">
        <text>dTDP-alpha-D-glucose = dTDP-4-dehydro-6-deoxy-alpha-D-glucose + H2O</text>
        <dbReference type="Rhea" id="RHEA:17221"/>
        <dbReference type="ChEBI" id="CHEBI:15377"/>
        <dbReference type="ChEBI" id="CHEBI:57477"/>
        <dbReference type="ChEBI" id="CHEBI:57649"/>
        <dbReference type="EC" id="4.2.1.46"/>
    </reaction>
</comment>
<dbReference type="GO" id="GO:0008460">
    <property type="term" value="F:dTDP-glucose 4,6-dehydratase activity"/>
    <property type="evidence" value="ECO:0007669"/>
    <property type="project" value="UniProtKB-EC"/>
</dbReference>
<dbReference type="InterPro" id="IPR036291">
    <property type="entry name" value="NAD(P)-bd_dom_sf"/>
</dbReference>
<evidence type="ECO:0000256" key="5">
    <source>
        <dbReference type="ARBA" id="ARBA00016977"/>
    </source>
</evidence>
<protein>
    <recommendedName>
        <fullName evidence="5 8">dTDP-glucose 4,6-dehydratase</fullName>
        <ecNumber evidence="4 8">4.2.1.46</ecNumber>
    </recommendedName>
</protein>
<dbReference type="GO" id="GO:0009225">
    <property type="term" value="P:nucleotide-sugar metabolic process"/>
    <property type="evidence" value="ECO:0007669"/>
    <property type="project" value="InterPro"/>
</dbReference>
<dbReference type="Gene3D" id="3.90.25.10">
    <property type="entry name" value="UDP-galactose 4-epimerase, domain 1"/>
    <property type="match status" value="1"/>
</dbReference>
<dbReference type="AlphaFoldDB" id="A0A2W4W8L1"/>
<comment type="caution">
    <text evidence="10">The sequence shown here is derived from an EMBL/GenBank/DDBJ whole genome shotgun (WGS) entry which is preliminary data.</text>
</comment>
<dbReference type="PANTHER" id="PTHR43000">
    <property type="entry name" value="DTDP-D-GLUCOSE 4,6-DEHYDRATASE-RELATED"/>
    <property type="match status" value="1"/>
</dbReference>
<accession>A0A2W4W8L1</accession>
<proteinExistence type="inferred from homology"/>
<evidence type="ECO:0000313" key="11">
    <source>
        <dbReference type="Proteomes" id="UP000249467"/>
    </source>
</evidence>
<dbReference type="InterPro" id="IPR016040">
    <property type="entry name" value="NAD(P)-bd_dom"/>
</dbReference>
<dbReference type="EC" id="4.2.1.46" evidence="4 8"/>
<dbReference type="InterPro" id="IPR005888">
    <property type="entry name" value="dTDP_Gluc_deHydtase"/>
</dbReference>
<evidence type="ECO:0000256" key="6">
    <source>
        <dbReference type="ARBA" id="ARBA00023027"/>
    </source>
</evidence>
<keyword evidence="7 8" id="KW-0456">Lyase</keyword>
<evidence type="ECO:0000256" key="2">
    <source>
        <dbReference type="ARBA" id="ARBA00001911"/>
    </source>
</evidence>
<sequence>MNPEESSKPSPETFQKVLVTGGAGFIGSNYVHYALANHPTWEIVVLDKLTYAGNLDNLKDVSDHITFIQGDIANPEDVDKAVNGVDAILNFAAESHVDRSLRDPLPFIRTNIEGTLLLLEAAKKHQIKRFLHVSTDEVYGDLVGSDRHSLETDALSPRSPYAASKAGAEHLVFSYGISYGLDVVITRGSNTYGLYQYPEKIIPLFITNALESKSLPIYGDGSAVRDYLYVEDHCSGIDTVLHKGKSGNAYNLGARMEVDGIEVAKTILGLLDRPESLMQSVSDRPGHDYRYSVDPSATEALGWQRQWDFQHGMTQTVNWYKQNSDWWQAVKDKKVFQEHYNQWYAR</sequence>
<feature type="domain" description="NAD(P)-binding" evidence="9">
    <location>
        <begin position="18"/>
        <end position="315"/>
    </location>
</feature>
<evidence type="ECO:0000256" key="3">
    <source>
        <dbReference type="ARBA" id="ARBA00008178"/>
    </source>
</evidence>
<dbReference type="Proteomes" id="UP000249467">
    <property type="component" value="Unassembled WGS sequence"/>
</dbReference>
<reference evidence="10 11" key="1">
    <citation type="submission" date="2018-04" db="EMBL/GenBank/DDBJ databases">
        <authorList>
            <person name="Go L.Y."/>
            <person name="Mitchell J.A."/>
        </authorList>
    </citation>
    <scope>NUCLEOTIDE SEQUENCE [LARGE SCALE GENOMIC DNA]</scope>
    <source>
        <strain evidence="10">ULC066bin1</strain>
    </source>
</reference>
<comment type="cofactor">
    <cofactor evidence="2 8">
        <name>NAD(+)</name>
        <dbReference type="ChEBI" id="CHEBI:57540"/>
    </cofactor>
</comment>
<gene>
    <name evidence="10" type="primary">rfbB</name>
    <name evidence="10" type="ORF">DCF19_09680</name>
</gene>